<dbReference type="GO" id="GO:0008047">
    <property type="term" value="F:enzyme activator activity"/>
    <property type="evidence" value="ECO:0007669"/>
    <property type="project" value="TreeGrafter"/>
</dbReference>
<dbReference type="CDD" id="cd18139">
    <property type="entry name" value="HLD_clamp_RarA"/>
    <property type="match status" value="1"/>
</dbReference>
<dbReference type="GO" id="GO:0005524">
    <property type="term" value="F:ATP binding"/>
    <property type="evidence" value="ECO:0007669"/>
    <property type="project" value="UniProtKB-KW"/>
</dbReference>
<dbReference type="GO" id="GO:0016887">
    <property type="term" value="F:ATP hydrolysis activity"/>
    <property type="evidence" value="ECO:0007669"/>
    <property type="project" value="InterPro"/>
</dbReference>
<dbReference type="FunFam" id="3.40.50.300:FF:000137">
    <property type="entry name" value="Replication-associated recombination protein A"/>
    <property type="match status" value="1"/>
</dbReference>
<dbReference type="PATRIC" id="fig|1167006.5.peg.3392"/>
<dbReference type="Gene3D" id="1.10.3710.10">
    <property type="entry name" value="DNA polymerase III clamp loader subunits, C-terminal domain"/>
    <property type="match status" value="1"/>
</dbReference>
<keyword evidence="6" id="KW-0067">ATP-binding</keyword>
<evidence type="ECO:0000256" key="1">
    <source>
        <dbReference type="ARBA" id="ARBA00002393"/>
    </source>
</evidence>
<dbReference type="GO" id="GO:0006261">
    <property type="term" value="P:DNA-templated DNA replication"/>
    <property type="evidence" value="ECO:0007669"/>
    <property type="project" value="TreeGrafter"/>
</dbReference>
<dbReference type="CDD" id="cd00009">
    <property type="entry name" value="AAA"/>
    <property type="match status" value="1"/>
</dbReference>
<dbReference type="InterPro" id="IPR008921">
    <property type="entry name" value="DNA_pol3_clamp-load_cplx_C"/>
</dbReference>
<dbReference type="Proteomes" id="UP000011721">
    <property type="component" value="Chromosome"/>
</dbReference>
<dbReference type="InterPro" id="IPR051314">
    <property type="entry name" value="AAA_ATPase_RarA/MGS1/WRNIP1"/>
</dbReference>
<dbReference type="PANTHER" id="PTHR13779">
    <property type="entry name" value="WERNER HELICASE-INTERACTING PROTEIN 1 FAMILY MEMBER"/>
    <property type="match status" value="1"/>
</dbReference>
<dbReference type="InterPro" id="IPR032423">
    <property type="entry name" value="AAA_assoc_2"/>
</dbReference>
<dbReference type="OrthoDB" id="9778364at2"/>
<feature type="domain" description="AAA+ ATPase" evidence="7">
    <location>
        <begin position="42"/>
        <end position="160"/>
    </location>
</feature>
<dbReference type="AlphaFoldDB" id="M1PJC9"/>
<evidence type="ECO:0000256" key="5">
    <source>
        <dbReference type="ARBA" id="ARBA00022741"/>
    </source>
</evidence>
<keyword evidence="9" id="KW-1185">Reference proteome</keyword>
<evidence type="ECO:0000256" key="2">
    <source>
        <dbReference type="ARBA" id="ARBA00008959"/>
    </source>
</evidence>
<keyword evidence="4" id="KW-0235">DNA replication</keyword>
<dbReference type="GO" id="GO:0017116">
    <property type="term" value="F:single-stranded DNA helicase activity"/>
    <property type="evidence" value="ECO:0007669"/>
    <property type="project" value="TreeGrafter"/>
</dbReference>
<dbReference type="Pfam" id="PF16193">
    <property type="entry name" value="AAA_assoc_2"/>
    <property type="match status" value="1"/>
</dbReference>
<dbReference type="InterPro" id="IPR003593">
    <property type="entry name" value="AAA+_ATPase"/>
</dbReference>
<dbReference type="Gene3D" id="1.10.8.60">
    <property type="match status" value="1"/>
</dbReference>
<dbReference type="SUPFAM" id="SSF52540">
    <property type="entry name" value="P-loop containing nucleoside triphosphate hydrolases"/>
    <property type="match status" value="1"/>
</dbReference>
<dbReference type="GO" id="GO:0003677">
    <property type="term" value="F:DNA binding"/>
    <property type="evidence" value="ECO:0007669"/>
    <property type="project" value="InterPro"/>
</dbReference>
<dbReference type="Gene3D" id="1.20.272.10">
    <property type="match status" value="1"/>
</dbReference>
<organism evidence="8 9">
    <name type="scientific">Desulfocapsa sulfexigens (strain DSM 10523 / SB164P1)</name>
    <dbReference type="NCBI Taxonomy" id="1167006"/>
    <lineage>
        <taxon>Bacteria</taxon>
        <taxon>Pseudomonadati</taxon>
        <taxon>Thermodesulfobacteriota</taxon>
        <taxon>Desulfobulbia</taxon>
        <taxon>Desulfobulbales</taxon>
        <taxon>Desulfocapsaceae</taxon>
        <taxon>Desulfocapsa</taxon>
    </lineage>
</organism>
<accession>M1PJC9</accession>
<comment type="function">
    <text evidence="1">DNA-dependent ATPase that plays important roles in cellular responses to stalled DNA replication processes.</text>
</comment>
<evidence type="ECO:0000313" key="8">
    <source>
        <dbReference type="EMBL" id="AGF79675.1"/>
    </source>
</evidence>
<dbReference type="KEGG" id="dsf:UWK_03146"/>
<dbReference type="SMART" id="SM00382">
    <property type="entry name" value="AAA"/>
    <property type="match status" value="1"/>
</dbReference>
<evidence type="ECO:0000259" key="7">
    <source>
        <dbReference type="SMART" id="SM00382"/>
    </source>
</evidence>
<proteinExistence type="inferred from homology"/>
<dbReference type="FunFam" id="1.10.3710.10:FF:000004">
    <property type="entry name" value="Putative ATPase, AAA family"/>
    <property type="match status" value="1"/>
</dbReference>
<dbReference type="GO" id="GO:0000731">
    <property type="term" value="P:DNA synthesis involved in DNA repair"/>
    <property type="evidence" value="ECO:0007669"/>
    <property type="project" value="TreeGrafter"/>
</dbReference>
<dbReference type="STRING" id="1167006.UWK_03146"/>
<gene>
    <name evidence="8" type="ordered locus">UWK_03146</name>
</gene>
<sequence length="443" mass="49382">MKTTTNSPLAERMRPQSLTEIVGQEDILGKGKLLESMLGSGTLPSLILWGPPGTGKTTLARILARSTSAHFVYFSAVLSGVKEVRKIVEQAEKQREIENRGTIFFIDEIHRFNKGQQDAFLPHVENGLFTLIGATTENPSFQIIAPLLSRCKVLVLSPLSKANLGTILQRALDNPKQGLGRTDLFFDNNSLELLTTLADGDARKGLNTLEIAATIVLHRKKNDTAASNGISPDDILEAAQQTALRYDRDGDEHFNLISALHKSLRDSDPDGSLYWLYRMLESGEDPLYICRRLIRFASEDIGLSDPQALIHTISCRDAYHTLGLPEGKLAIAQAVAYLASAPKSNSIYRAESDVCKCIRQTGSLGVPLHLRNAPTRLMKELNYGKEYKYAHDADNALVAQDHLPDEIKEKQFYFPTTRGYEALIKDRLEKWKIILKKRKQNAE</sequence>
<evidence type="ECO:0000256" key="4">
    <source>
        <dbReference type="ARBA" id="ARBA00022705"/>
    </source>
</evidence>
<dbReference type="PANTHER" id="PTHR13779:SF7">
    <property type="entry name" value="ATPASE WRNIP1"/>
    <property type="match status" value="1"/>
</dbReference>
<dbReference type="InterPro" id="IPR021886">
    <property type="entry name" value="MgsA_C"/>
</dbReference>
<dbReference type="EMBL" id="CP003985">
    <property type="protein sequence ID" value="AGF79675.1"/>
    <property type="molecule type" value="Genomic_DNA"/>
</dbReference>
<dbReference type="InterPro" id="IPR003959">
    <property type="entry name" value="ATPase_AAA_core"/>
</dbReference>
<dbReference type="Gene3D" id="3.40.50.300">
    <property type="entry name" value="P-loop containing nucleotide triphosphate hydrolases"/>
    <property type="match status" value="1"/>
</dbReference>
<evidence type="ECO:0000256" key="3">
    <source>
        <dbReference type="ARBA" id="ARBA00020776"/>
    </source>
</evidence>
<dbReference type="InterPro" id="IPR027417">
    <property type="entry name" value="P-loop_NTPase"/>
</dbReference>
<reference evidence="9" key="1">
    <citation type="journal article" date="2013" name="Stand. Genomic Sci.">
        <title>Complete genome sequence of Desulfocapsa sulfexigens, a marine deltaproteobacterium specialized in disproportionating inorganic sulfur compounds.</title>
        <authorList>
            <person name="Finster K.W."/>
            <person name="Kjeldsen K.U."/>
            <person name="Kube M."/>
            <person name="Reinhardt R."/>
            <person name="Mussmann M."/>
            <person name="Amann R."/>
            <person name="Schreiber L."/>
        </authorList>
    </citation>
    <scope>NUCLEOTIDE SEQUENCE [LARGE SCALE GENOMIC DNA]</scope>
    <source>
        <strain evidence="9">DSM 10523 / SB164P1</strain>
    </source>
</reference>
<dbReference type="HOGENOM" id="CLU_017985_0_3_7"/>
<dbReference type="FunFam" id="1.20.272.10:FF:000001">
    <property type="entry name" value="Putative AAA family ATPase"/>
    <property type="match status" value="1"/>
</dbReference>
<comment type="similarity">
    <text evidence="2">Belongs to the AAA ATPase family. RarA/MGS1/WRNIP1 subfamily.</text>
</comment>
<name>M1PJC9_DESSD</name>
<evidence type="ECO:0000313" key="9">
    <source>
        <dbReference type="Proteomes" id="UP000011721"/>
    </source>
</evidence>
<protein>
    <recommendedName>
        <fullName evidence="3">Replication-associated recombination protein A</fullName>
    </recommendedName>
</protein>
<evidence type="ECO:0000256" key="6">
    <source>
        <dbReference type="ARBA" id="ARBA00022840"/>
    </source>
</evidence>
<dbReference type="Pfam" id="PF12002">
    <property type="entry name" value="MgsA_C"/>
    <property type="match status" value="1"/>
</dbReference>
<keyword evidence="5" id="KW-0547">Nucleotide-binding</keyword>
<dbReference type="eggNOG" id="COG2256">
    <property type="taxonomic scope" value="Bacteria"/>
</dbReference>
<dbReference type="Pfam" id="PF00004">
    <property type="entry name" value="AAA"/>
    <property type="match status" value="1"/>
</dbReference>
<dbReference type="SUPFAM" id="SSF48019">
    <property type="entry name" value="post-AAA+ oligomerization domain-like"/>
    <property type="match status" value="1"/>
</dbReference>